<name>A0A7V7VQY3_9HYPH</name>
<reference evidence="1 2" key="1">
    <citation type="submission" date="2019-09" db="EMBL/GenBank/DDBJ databases">
        <title>Taxonomic organization of the family Brucellaceae based on a phylogenomic approach.</title>
        <authorList>
            <person name="Leclercq S."/>
            <person name="Cloeckaert A."/>
            <person name="Zygmunt M.S."/>
        </authorList>
    </citation>
    <scope>NUCLEOTIDE SEQUENCE [LARGE SCALE GENOMIC DNA]</scope>
    <source>
        <strain evidence="1 2">TA93</strain>
    </source>
</reference>
<sequence>MTELTLHMELTDEAYSVLKRDGVLLNAPDLIGDQDWLPAYEWLTLKMLERLPAPSSDWKPWPLWAWLRIDGKEKGFRISEPGNWMVKFRKPANQVLLSDYMKWHSPLNLSLLTDYAADEAAADREYDEFQELLAKAGLIGVNELIEKSKHESSLHPLLEIVHRSWDRIFDVENAETVQATFWQLELQDVISARQKK</sequence>
<dbReference type="InterPro" id="IPR024211">
    <property type="entry name" value="DUF3841"/>
</dbReference>
<dbReference type="Pfam" id="PF12952">
    <property type="entry name" value="DUF3841"/>
    <property type="match status" value="1"/>
</dbReference>
<gene>
    <name evidence="1" type="ORF">F9K94_21600</name>
</gene>
<evidence type="ECO:0000313" key="1">
    <source>
        <dbReference type="EMBL" id="KAB2655150.1"/>
    </source>
</evidence>
<dbReference type="Proteomes" id="UP000460650">
    <property type="component" value="Unassembled WGS sequence"/>
</dbReference>
<dbReference type="AlphaFoldDB" id="A0A7V7VQY3"/>
<comment type="caution">
    <text evidence="1">The sequence shown here is derived from an EMBL/GenBank/DDBJ whole genome shotgun (WGS) entry which is preliminary data.</text>
</comment>
<organism evidence="1 2">
    <name type="scientific">Brucella tritici</name>
    <dbReference type="NCBI Taxonomy" id="94626"/>
    <lineage>
        <taxon>Bacteria</taxon>
        <taxon>Pseudomonadati</taxon>
        <taxon>Pseudomonadota</taxon>
        <taxon>Alphaproteobacteria</taxon>
        <taxon>Hyphomicrobiales</taxon>
        <taxon>Brucellaceae</taxon>
        <taxon>Brucella/Ochrobactrum group</taxon>
        <taxon>Brucella</taxon>
    </lineage>
</organism>
<dbReference type="RefSeq" id="WP_151648424.1">
    <property type="nucleotide sequence ID" value="NZ_WBVY01000007.1"/>
</dbReference>
<evidence type="ECO:0000313" key="2">
    <source>
        <dbReference type="Proteomes" id="UP000460650"/>
    </source>
</evidence>
<dbReference type="EMBL" id="WBVY01000007">
    <property type="protein sequence ID" value="KAB2655150.1"/>
    <property type="molecule type" value="Genomic_DNA"/>
</dbReference>
<proteinExistence type="predicted"/>
<accession>A0A7V7VQY3</accession>
<protein>
    <submittedName>
        <fullName evidence="1">DUF3841 domain-containing protein</fullName>
    </submittedName>
</protein>